<dbReference type="RefSeq" id="WP_111983596.1">
    <property type="nucleotide sequence ID" value="NZ_NFZS01000004.1"/>
</dbReference>
<dbReference type="EMBL" id="NFZS01000004">
    <property type="protein sequence ID" value="RAO75110.1"/>
    <property type="molecule type" value="Genomic_DNA"/>
</dbReference>
<sequence>MTSAPAIGFEYRPSRWLGHVLLVMATLALLALSLSAVPVILKGALAVVLMAATIRAWRGFARSSVIAAGWSQRGGWTLRMADGEDQPASLRAFRVAGERIVWLHLVAPGHRSVSLLLAPDNSDGDIRRRLRMRLALASKSEHHAAGHSAG</sequence>
<dbReference type="Pfam" id="PF07254">
    <property type="entry name" value="Cpta_toxin"/>
    <property type="match status" value="1"/>
</dbReference>
<keyword evidence="3" id="KW-1185">Reference proteome</keyword>
<evidence type="ECO:0008006" key="4">
    <source>
        <dbReference type="Google" id="ProtNLM"/>
    </source>
</evidence>
<keyword evidence="1" id="KW-0812">Transmembrane</keyword>
<proteinExistence type="predicted"/>
<gene>
    <name evidence="2" type="ORF">CA260_13440</name>
</gene>
<keyword evidence="1" id="KW-0472">Membrane</keyword>
<dbReference type="AlphaFoldDB" id="A0A328NY76"/>
<evidence type="ECO:0000313" key="2">
    <source>
        <dbReference type="EMBL" id="RAO75110.1"/>
    </source>
</evidence>
<organism evidence="2 3">
    <name type="scientific">Dyella jiangningensis</name>
    <dbReference type="NCBI Taxonomy" id="1379159"/>
    <lineage>
        <taxon>Bacteria</taxon>
        <taxon>Pseudomonadati</taxon>
        <taxon>Pseudomonadota</taxon>
        <taxon>Gammaproteobacteria</taxon>
        <taxon>Lysobacterales</taxon>
        <taxon>Rhodanobacteraceae</taxon>
        <taxon>Dyella</taxon>
    </lineage>
</organism>
<dbReference type="Proteomes" id="UP000248926">
    <property type="component" value="Unassembled WGS sequence"/>
</dbReference>
<evidence type="ECO:0000256" key="1">
    <source>
        <dbReference type="SAM" id="Phobius"/>
    </source>
</evidence>
<reference evidence="2 3" key="1">
    <citation type="journal article" date="2018" name="Genet. Mol. Biol.">
        <title>The genome sequence of Dyella jiangningensis FCAV SCS01 from a lignocellulose-decomposing microbial consortium metagenome reveals potential for biotechnological applications.</title>
        <authorList>
            <person name="Desiderato J.G."/>
            <person name="Alvarenga D.O."/>
            <person name="Constancio M.T.L."/>
            <person name="Alves L.M.C."/>
            <person name="Varani A.M."/>
        </authorList>
    </citation>
    <scope>NUCLEOTIDE SEQUENCE [LARGE SCALE GENOMIC DNA]</scope>
    <source>
        <strain evidence="2 3">FCAV SCS01</strain>
    </source>
</reference>
<keyword evidence="1" id="KW-1133">Transmembrane helix</keyword>
<name>A0A328NY76_9GAMM</name>
<comment type="caution">
    <text evidence="2">The sequence shown here is derived from an EMBL/GenBank/DDBJ whole genome shotgun (WGS) entry which is preliminary data.</text>
</comment>
<dbReference type="InterPro" id="IPR009883">
    <property type="entry name" value="YgfX"/>
</dbReference>
<protein>
    <recommendedName>
        <fullName evidence="4">Toxin CptA</fullName>
    </recommendedName>
</protein>
<accession>A0A328NY76</accession>
<dbReference type="OrthoDB" id="5955251at2"/>
<evidence type="ECO:0000313" key="3">
    <source>
        <dbReference type="Proteomes" id="UP000248926"/>
    </source>
</evidence>
<feature type="transmembrane region" description="Helical" evidence="1">
    <location>
        <begin position="20"/>
        <end position="52"/>
    </location>
</feature>